<dbReference type="Gene3D" id="3.40.630.30">
    <property type="match status" value="1"/>
</dbReference>
<organism evidence="2 3">
    <name type="scientific">Vibrio maritimus</name>
    <dbReference type="NCBI Taxonomy" id="990268"/>
    <lineage>
        <taxon>Bacteria</taxon>
        <taxon>Pseudomonadati</taxon>
        <taxon>Pseudomonadota</taxon>
        <taxon>Gammaproteobacteria</taxon>
        <taxon>Vibrionales</taxon>
        <taxon>Vibrionaceae</taxon>
        <taxon>Vibrio</taxon>
    </lineage>
</organism>
<dbReference type="InterPro" id="IPR000182">
    <property type="entry name" value="GNAT_dom"/>
</dbReference>
<dbReference type="PROSITE" id="PS51186">
    <property type="entry name" value="GNAT"/>
    <property type="match status" value="1"/>
</dbReference>
<keyword evidence="3" id="KW-1185">Reference proteome</keyword>
<dbReference type="EMBL" id="BBMR01000001">
    <property type="protein sequence ID" value="GAL16543.1"/>
    <property type="molecule type" value="Genomic_DNA"/>
</dbReference>
<evidence type="ECO:0000313" key="2">
    <source>
        <dbReference type="EMBL" id="GAL16543.1"/>
    </source>
</evidence>
<dbReference type="Pfam" id="PF00583">
    <property type="entry name" value="Acetyltransf_1"/>
    <property type="match status" value="1"/>
</dbReference>
<dbReference type="InterPro" id="IPR016181">
    <property type="entry name" value="Acyl_CoA_acyltransferase"/>
</dbReference>
<protein>
    <recommendedName>
        <fullName evidence="1">N-acetyltransferase domain-containing protein</fullName>
    </recommendedName>
</protein>
<evidence type="ECO:0000259" key="1">
    <source>
        <dbReference type="PROSITE" id="PS51186"/>
    </source>
</evidence>
<dbReference type="AlphaFoldDB" id="A0A090RPT9"/>
<name>A0A090RPT9_9VIBR</name>
<sequence>MKTKFNFYIGTIDDALTVDDSIPEFVQKTPKEKLIERLKDKKHLVLIAAHNNKPIAYKIGYELSETEFYSWLGGVSIDYRKLGIATELREQQEAWALEQGYQAISVKSMNRFPAMLQLLLSSGYQISGYEDNGSVDNSKIHFVKPLNDK</sequence>
<gene>
    <name evidence="2" type="ORF">JCM19235_5092</name>
</gene>
<dbReference type="GO" id="GO:0016747">
    <property type="term" value="F:acyltransferase activity, transferring groups other than amino-acyl groups"/>
    <property type="evidence" value="ECO:0007669"/>
    <property type="project" value="InterPro"/>
</dbReference>
<dbReference type="CDD" id="cd04301">
    <property type="entry name" value="NAT_SF"/>
    <property type="match status" value="1"/>
</dbReference>
<dbReference type="SUPFAM" id="SSF55729">
    <property type="entry name" value="Acyl-CoA N-acyltransferases (Nat)"/>
    <property type="match status" value="1"/>
</dbReference>
<dbReference type="Proteomes" id="UP000029228">
    <property type="component" value="Unassembled WGS sequence"/>
</dbReference>
<evidence type="ECO:0000313" key="3">
    <source>
        <dbReference type="Proteomes" id="UP000029228"/>
    </source>
</evidence>
<dbReference type="STRING" id="990268.JCM19235_5092"/>
<reference evidence="2 3" key="1">
    <citation type="submission" date="2014-09" db="EMBL/GenBank/DDBJ databases">
        <title>Vibrio maritimus JCM 19235. (C45) whole genome shotgun sequence.</title>
        <authorList>
            <person name="Sawabe T."/>
            <person name="Meirelles P."/>
            <person name="Nakanishi M."/>
            <person name="Sayaka M."/>
            <person name="Hattori M."/>
            <person name="Ohkuma M."/>
        </authorList>
    </citation>
    <scope>NUCLEOTIDE SEQUENCE [LARGE SCALE GENOMIC DNA]</scope>
    <source>
        <strain evidence="3">JCM19235</strain>
    </source>
</reference>
<accession>A0A090RPT9</accession>
<comment type="caution">
    <text evidence="2">The sequence shown here is derived from an EMBL/GenBank/DDBJ whole genome shotgun (WGS) entry which is preliminary data.</text>
</comment>
<dbReference type="OrthoDB" id="9812289at2"/>
<proteinExistence type="predicted"/>
<feature type="domain" description="N-acetyltransferase" evidence="1">
    <location>
        <begin position="5"/>
        <end position="147"/>
    </location>
</feature>